<dbReference type="KEGG" id="auh:AWM75_02130"/>
<comment type="similarity">
    <text evidence="1 6">Belongs to the NusB family.</text>
</comment>
<keyword evidence="2 6" id="KW-0889">Transcription antitermination</keyword>
<evidence type="ECO:0000256" key="6">
    <source>
        <dbReference type="HAMAP-Rule" id="MF_00073"/>
    </source>
</evidence>
<dbReference type="HAMAP" id="MF_00073">
    <property type="entry name" value="NusB"/>
    <property type="match status" value="1"/>
</dbReference>
<proteinExistence type="inferred from homology"/>
<dbReference type="PANTHER" id="PTHR11078:SF3">
    <property type="entry name" value="ANTITERMINATION NUSB DOMAIN-CONTAINING PROTEIN"/>
    <property type="match status" value="1"/>
</dbReference>
<dbReference type="GO" id="GO:0005829">
    <property type="term" value="C:cytosol"/>
    <property type="evidence" value="ECO:0007669"/>
    <property type="project" value="TreeGrafter"/>
</dbReference>
<evidence type="ECO:0000256" key="5">
    <source>
        <dbReference type="ARBA" id="ARBA00023163"/>
    </source>
</evidence>
<keyword evidence="3 6" id="KW-0694">RNA-binding</keyword>
<gene>
    <name evidence="6" type="primary">nusB</name>
    <name evidence="7" type="ORF">AWM75_02130</name>
</gene>
<dbReference type="Gene3D" id="1.10.940.10">
    <property type="entry name" value="NusB-like"/>
    <property type="match status" value="1"/>
</dbReference>
<dbReference type="AlphaFoldDB" id="A0A109RGA8"/>
<dbReference type="InterPro" id="IPR006027">
    <property type="entry name" value="NusB_RsmB_TIM44"/>
</dbReference>
<dbReference type="InterPro" id="IPR011605">
    <property type="entry name" value="NusB_fam"/>
</dbReference>
<evidence type="ECO:0000256" key="3">
    <source>
        <dbReference type="ARBA" id="ARBA00022884"/>
    </source>
</evidence>
<keyword evidence="8" id="KW-1185">Reference proteome</keyword>
<dbReference type="SUPFAM" id="SSF48013">
    <property type="entry name" value="NusB-like"/>
    <property type="match status" value="1"/>
</dbReference>
<protein>
    <recommendedName>
        <fullName evidence="6">Transcription antitermination protein NusB</fullName>
    </recommendedName>
    <alternativeName>
        <fullName evidence="6">Antitermination factor NusB</fullName>
    </alternativeName>
</protein>
<reference evidence="8" key="2">
    <citation type="submission" date="2016-01" db="EMBL/GenBank/DDBJ databases">
        <title>Six Aerococcus type strain genome sequencing and assembly using PacBio and Illumina Hiseq.</title>
        <authorList>
            <person name="Carkaci D."/>
            <person name="Dargis R."/>
            <person name="Nielsen X.C."/>
            <person name="Skovgaard O."/>
            <person name="Fuursted K."/>
            <person name="Christensen J.J."/>
        </authorList>
    </citation>
    <scope>NUCLEOTIDE SEQUENCE [LARGE SCALE GENOMIC DNA]</scope>
    <source>
        <strain evidence="8">CCUG42038B</strain>
    </source>
</reference>
<dbReference type="GO" id="GO:0006353">
    <property type="term" value="P:DNA-templated transcription termination"/>
    <property type="evidence" value="ECO:0007669"/>
    <property type="project" value="UniProtKB-UniRule"/>
</dbReference>
<comment type="function">
    <text evidence="6">Involved in transcription antitermination. Required for transcription of ribosomal RNA (rRNA) genes. Binds specifically to the boxA antiterminator sequence of the ribosomal RNA (rrn) operons.</text>
</comment>
<dbReference type="InterPro" id="IPR035926">
    <property type="entry name" value="NusB-like_sf"/>
</dbReference>
<accession>A0A109RGA8</accession>
<reference evidence="7 8" key="1">
    <citation type="journal article" date="2016" name="Genome Announc.">
        <title>Complete Genome Sequences of Aerococcus christensenii CCUG 28831T, Aerococcus sanguinicola CCUG 43001T, Aerococcus urinae CCUG 36881T, Aerococcus urinaeequi CCUG 28094T, Aerococcus urinaehominis CCUG 42038 BT, and Aerococcus viridans CCUG 4311T.</title>
        <authorList>
            <person name="Carkaci D."/>
            <person name="Dargis R."/>
            <person name="Nielsen X.C."/>
            <person name="Skovgaard O."/>
            <person name="Fuursted K."/>
            <person name="Christensen J.J."/>
        </authorList>
    </citation>
    <scope>NUCLEOTIDE SEQUENCE [LARGE SCALE GENOMIC DNA]</scope>
    <source>
        <strain evidence="7 8">CCUG42038B</strain>
    </source>
</reference>
<dbReference type="Pfam" id="PF01029">
    <property type="entry name" value="NusB"/>
    <property type="match status" value="1"/>
</dbReference>
<sequence length="187" mass="21587">MGVKMGLKQSQRREIAMLVLYEKQFQSPFDVDAAIDHIEDNLSELNYETSFEELTEEFTQIENQAQQLKQHVEVYGKHDPFNQVSLTEQDQIELAALVTDILDHQEEIDQMINKHIKGSWSVSRLENINLQILRIAVYEMLFVDNDVTPLVVSIDQGLELAKLYTDEKSRRFINGVLSSVMDELTAK</sequence>
<organism evidence="7 8">
    <name type="scientific">Aerococcus urinaehominis</name>
    <dbReference type="NCBI Taxonomy" id="128944"/>
    <lineage>
        <taxon>Bacteria</taxon>
        <taxon>Bacillati</taxon>
        <taxon>Bacillota</taxon>
        <taxon>Bacilli</taxon>
        <taxon>Lactobacillales</taxon>
        <taxon>Aerococcaceae</taxon>
        <taxon>Aerococcus</taxon>
    </lineage>
</organism>
<name>A0A109RGA8_9LACT</name>
<dbReference type="GO" id="GO:0003723">
    <property type="term" value="F:RNA binding"/>
    <property type="evidence" value="ECO:0007669"/>
    <property type="project" value="UniProtKB-UniRule"/>
</dbReference>
<dbReference type="STRING" id="128944.AWM75_02130"/>
<dbReference type="PANTHER" id="PTHR11078">
    <property type="entry name" value="N UTILIZATION SUBSTANCE PROTEIN B-RELATED"/>
    <property type="match status" value="1"/>
</dbReference>
<dbReference type="GO" id="GO:0031564">
    <property type="term" value="P:transcription antitermination"/>
    <property type="evidence" value="ECO:0007669"/>
    <property type="project" value="UniProtKB-KW"/>
</dbReference>
<evidence type="ECO:0000313" key="7">
    <source>
        <dbReference type="EMBL" id="AMB98861.1"/>
    </source>
</evidence>
<dbReference type="Proteomes" id="UP000062260">
    <property type="component" value="Chromosome"/>
</dbReference>
<evidence type="ECO:0000256" key="4">
    <source>
        <dbReference type="ARBA" id="ARBA00023015"/>
    </source>
</evidence>
<dbReference type="NCBIfam" id="TIGR01951">
    <property type="entry name" value="nusB"/>
    <property type="match status" value="1"/>
</dbReference>
<dbReference type="EMBL" id="CP014163">
    <property type="protein sequence ID" value="AMB98861.1"/>
    <property type="molecule type" value="Genomic_DNA"/>
</dbReference>
<keyword evidence="5 6" id="KW-0804">Transcription</keyword>
<evidence type="ECO:0000256" key="2">
    <source>
        <dbReference type="ARBA" id="ARBA00022814"/>
    </source>
</evidence>
<evidence type="ECO:0000256" key="1">
    <source>
        <dbReference type="ARBA" id="ARBA00005952"/>
    </source>
</evidence>
<keyword evidence="4 6" id="KW-0805">Transcription regulation</keyword>
<evidence type="ECO:0000313" key="8">
    <source>
        <dbReference type="Proteomes" id="UP000062260"/>
    </source>
</evidence>